<dbReference type="OrthoDB" id="8192083at2759"/>
<reference evidence="3" key="1">
    <citation type="submission" date="2020-01" db="EMBL/GenBank/DDBJ databases">
        <title>Draft genome sequence of the Termite Coptotermes fromosanus.</title>
        <authorList>
            <person name="Itakura S."/>
            <person name="Yosikawa Y."/>
            <person name="Umezawa K."/>
        </authorList>
    </citation>
    <scope>NUCLEOTIDE SEQUENCE [LARGE SCALE GENOMIC DNA]</scope>
</reference>
<feature type="compositionally biased region" description="Acidic residues" evidence="1">
    <location>
        <begin position="168"/>
        <end position="178"/>
    </location>
</feature>
<feature type="region of interest" description="Disordered" evidence="1">
    <location>
        <begin position="134"/>
        <end position="203"/>
    </location>
</feature>
<proteinExistence type="predicted"/>
<organism evidence="2 3">
    <name type="scientific">Coptotermes formosanus</name>
    <name type="common">Formosan subterranean termite</name>
    <dbReference type="NCBI Taxonomy" id="36987"/>
    <lineage>
        <taxon>Eukaryota</taxon>
        <taxon>Metazoa</taxon>
        <taxon>Ecdysozoa</taxon>
        <taxon>Arthropoda</taxon>
        <taxon>Hexapoda</taxon>
        <taxon>Insecta</taxon>
        <taxon>Pterygota</taxon>
        <taxon>Neoptera</taxon>
        <taxon>Polyneoptera</taxon>
        <taxon>Dictyoptera</taxon>
        <taxon>Blattodea</taxon>
        <taxon>Blattoidea</taxon>
        <taxon>Termitoidae</taxon>
        <taxon>Rhinotermitidae</taxon>
        <taxon>Coptotermes</taxon>
    </lineage>
</organism>
<protein>
    <submittedName>
        <fullName evidence="2">Uncharacterized protein</fullName>
    </submittedName>
</protein>
<comment type="caution">
    <text evidence="2">The sequence shown here is derived from an EMBL/GenBank/DDBJ whole genome shotgun (WGS) entry which is preliminary data.</text>
</comment>
<feature type="region of interest" description="Disordered" evidence="1">
    <location>
        <begin position="290"/>
        <end position="318"/>
    </location>
</feature>
<gene>
    <name evidence="2" type="ORF">Cfor_00126</name>
</gene>
<dbReference type="InParanoid" id="A0A6L2Q880"/>
<accession>A0A6L2Q880</accession>
<evidence type="ECO:0000313" key="3">
    <source>
        <dbReference type="Proteomes" id="UP000502823"/>
    </source>
</evidence>
<dbReference type="Proteomes" id="UP000502823">
    <property type="component" value="Unassembled WGS sequence"/>
</dbReference>
<name>A0A6L2Q880_COPFO</name>
<dbReference type="AlphaFoldDB" id="A0A6L2Q880"/>
<dbReference type="EMBL" id="BLKM01001080">
    <property type="protein sequence ID" value="GFG39762.1"/>
    <property type="molecule type" value="Genomic_DNA"/>
</dbReference>
<feature type="compositionally biased region" description="Gly residues" evidence="1">
    <location>
        <begin position="134"/>
        <end position="145"/>
    </location>
</feature>
<evidence type="ECO:0000256" key="1">
    <source>
        <dbReference type="SAM" id="MobiDB-lite"/>
    </source>
</evidence>
<feature type="compositionally biased region" description="Low complexity" evidence="1">
    <location>
        <begin position="146"/>
        <end position="157"/>
    </location>
</feature>
<sequence>MPCEIRVVLEQYEPKLSLAECCQRETPNRLRNPFRSFRDETQCLYVILSNLSKKKYRHEYRRNWGGGGARGETLVTLNLGDPRHDISARDKRTISFLRQVFPGLSQIIDNTIQSITRVLFRVIGRLVLRGGLLGGGGGGGGGGGNTSSSSGENNGRRITIVLPTYPPGEDDEEEEDNTEMAASEANPEAENQLAGAESQQNEVRVQYTEPDHPVEQAYGDQDGAASGGEHTTKRTIVAGTESLDLGLGLGASTSKSTTRISTNQTTTMTTNKSNGTARAVITTLTLIAGSSSTDSSDDGKSAEISAGGGAQAEKDDGYQTGIPGPITRLFIIANRGIANLMQDLILHSGKLDAVSVSDDGMDQFIIRKMGGCLVIAHKVKQVLYSHFPEAEDCDGGSSYMKLGKIVPRQVLASTTSSMRSDSLILSCVIWTLLNTSRYYNDFQRSKDE</sequence>
<evidence type="ECO:0000313" key="2">
    <source>
        <dbReference type="EMBL" id="GFG39762.1"/>
    </source>
</evidence>
<keyword evidence="3" id="KW-1185">Reference proteome</keyword>